<protein>
    <submittedName>
        <fullName evidence="1">Carboxypeptidase regulatory-like domain-containing protein</fullName>
    </submittedName>
</protein>
<sequence length="961" mass="101331">MRALHPPQPLPWRRLGLLLLLLAVAGCGGARPPANVIGRLGPAGGWLEGPDGLAVSLVAGAIEASVAVVLEPAPRPALPLPAGVQPVGDAYRIAADRYLPASEPFVLVVPLPEGVDPAGLALAVYDPGSAPHVPDPMWFRIPGTPATELGAFLVQLPSLPQEGLVFLPVRDDAAERPAAAAGEARPSGGLGSAWLPRGRAIVTPKGAFSSAAVAAFESAMDAVLGLYRNTKLRPPLLQAVGAKPIVQGRGTPIRMDYSNASYGFYLMPAGTGECDPGTLGFYQTDTRIMVVCAPANGAVTPAMRRTLVHELFHAVQQRYGGSAGWWAESTAALSENSIQDAAFQPQLTPDYSARSDWIPLPYLGRGAHYRSQDFWYHVLRERGLAFDAAMDAYMREPMTVAGTNAALQGKLADEYWHWFKDQTYVKGPATARPAAACQPDPNAATGVTQLIANTTTEAFADHGNKRYALSGAVFRYKLPNTEPFPVSWRLWFTVSGDPLTPNDRSAVDIQSWSCSWRPGPAEVRVAPGQTFESGALAANLDLGAAKDDEATLAGSGKPFRLHAKPLRGEVVLEGPPGGLSADVTELGSLGSMSYALTETSPGSGSYRINLPVGRYDIRTSAPGGYAATYRNVEVQEGVAVTPTPDGAPGREVVFLGRSSGGPLNLYLWDLDQGTVRALTSFSDDAWADPATQAVSFAAVRTAAGELVAVMLQDPGSSGSETLYRLGPADAQAVTVASLPGSYQLSYVNLSFQDGGSLPAALRYFEDTLGTRQLQMIDLQTGEVVWTADVSGYATQCGWRPGRSVWAGGYLLGCGNMNPDASWTALVAAVPSPQGGYQGTIGRDPAFMQFEGPADFGGLDFGGSLLFVERALYPDFTEATGFVVNADTTSSAFVALPGETPYRCSPAPGRMQVACLRAGGVVVHTVDSAGTVTRTESFALPGGYAIETGQLDTIDFVEPLER</sequence>
<reference evidence="1" key="1">
    <citation type="journal article" date="2020" name="mSystems">
        <title>Genome- and Community-Level Interaction Insights into Carbon Utilization and Element Cycling Functions of Hydrothermarchaeota in Hydrothermal Sediment.</title>
        <authorList>
            <person name="Zhou Z."/>
            <person name="Liu Y."/>
            <person name="Xu W."/>
            <person name="Pan J."/>
            <person name="Luo Z.H."/>
            <person name="Li M."/>
        </authorList>
    </citation>
    <scope>NUCLEOTIDE SEQUENCE [LARGE SCALE GENOMIC DNA]</scope>
    <source>
        <strain evidence="1">HyVt-523</strain>
    </source>
</reference>
<keyword evidence="1" id="KW-0645">Protease</keyword>
<evidence type="ECO:0000313" key="1">
    <source>
        <dbReference type="EMBL" id="HHO57726.1"/>
    </source>
</evidence>
<dbReference type="Proteomes" id="UP000886105">
    <property type="component" value="Unassembled WGS sequence"/>
</dbReference>
<dbReference type="PROSITE" id="PS51257">
    <property type="entry name" value="PROKAR_LIPOPROTEIN"/>
    <property type="match status" value="1"/>
</dbReference>
<dbReference type="EMBL" id="DRNZ01000062">
    <property type="protein sequence ID" value="HHO57726.1"/>
    <property type="molecule type" value="Genomic_DNA"/>
</dbReference>
<dbReference type="GO" id="GO:0004180">
    <property type="term" value="F:carboxypeptidase activity"/>
    <property type="evidence" value="ECO:0007669"/>
    <property type="project" value="UniProtKB-KW"/>
</dbReference>
<dbReference type="SUPFAM" id="SSF69304">
    <property type="entry name" value="Tricorn protease N-terminal domain"/>
    <property type="match status" value="1"/>
</dbReference>
<dbReference type="AlphaFoldDB" id="A0A7C5SPN7"/>
<name>A0A7C5SPN7_9DEIN</name>
<keyword evidence="1" id="KW-0378">Hydrolase</keyword>
<gene>
    <name evidence="1" type="ORF">ENJ85_00975</name>
</gene>
<comment type="caution">
    <text evidence="1">The sequence shown here is derived from an EMBL/GenBank/DDBJ whole genome shotgun (WGS) entry which is preliminary data.</text>
</comment>
<proteinExistence type="predicted"/>
<organism evidence="1">
    <name type="scientific">Oceanithermus profundus</name>
    <dbReference type="NCBI Taxonomy" id="187137"/>
    <lineage>
        <taxon>Bacteria</taxon>
        <taxon>Thermotogati</taxon>
        <taxon>Deinococcota</taxon>
        <taxon>Deinococci</taxon>
        <taxon>Thermales</taxon>
        <taxon>Thermaceae</taxon>
        <taxon>Oceanithermus</taxon>
    </lineage>
</organism>
<keyword evidence="1" id="KW-0121">Carboxypeptidase</keyword>
<accession>A0A7C5SPN7</accession>